<dbReference type="AlphaFoldDB" id="X0U367"/>
<evidence type="ECO:0008006" key="5">
    <source>
        <dbReference type="Google" id="ProtNLM"/>
    </source>
</evidence>
<protein>
    <recommendedName>
        <fullName evidence="5">Response regulatory domain-containing protein</fullName>
    </recommendedName>
</protein>
<dbReference type="Gene3D" id="3.40.50.2300">
    <property type="match status" value="1"/>
</dbReference>
<dbReference type="Pfam" id="PF00072">
    <property type="entry name" value="Response_reg"/>
    <property type="match status" value="1"/>
</dbReference>
<dbReference type="InterPro" id="IPR005467">
    <property type="entry name" value="His_kinase_dom"/>
</dbReference>
<dbReference type="GO" id="GO:0000155">
    <property type="term" value="F:phosphorelay sensor kinase activity"/>
    <property type="evidence" value="ECO:0007669"/>
    <property type="project" value="TreeGrafter"/>
</dbReference>
<dbReference type="PANTHER" id="PTHR43547:SF2">
    <property type="entry name" value="HYBRID SIGNAL TRANSDUCTION HISTIDINE KINASE C"/>
    <property type="match status" value="1"/>
</dbReference>
<dbReference type="EMBL" id="BARS01015829">
    <property type="protein sequence ID" value="GAF94847.1"/>
    <property type="molecule type" value="Genomic_DNA"/>
</dbReference>
<dbReference type="Gene3D" id="3.30.565.10">
    <property type="entry name" value="Histidine kinase-like ATPase, C-terminal domain"/>
    <property type="match status" value="1"/>
</dbReference>
<accession>X0U367</accession>
<organism evidence="4">
    <name type="scientific">marine sediment metagenome</name>
    <dbReference type="NCBI Taxonomy" id="412755"/>
    <lineage>
        <taxon>unclassified sequences</taxon>
        <taxon>metagenomes</taxon>
        <taxon>ecological metagenomes</taxon>
    </lineage>
</organism>
<dbReference type="CDD" id="cd00156">
    <property type="entry name" value="REC"/>
    <property type="match status" value="1"/>
</dbReference>
<dbReference type="SMART" id="SM00448">
    <property type="entry name" value="REC"/>
    <property type="match status" value="1"/>
</dbReference>
<dbReference type="SUPFAM" id="SSF55874">
    <property type="entry name" value="ATPase domain of HSP90 chaperone/DNA topoisomerase II/histidine kinase"/>
    <property type="match status" value="1"/>
</dbReference>
<comment type="caution">
    <text evidence="4">The sequence shown here is derived from an EMBL/GenBank/DDBJ whole genome shotgun (WGS) entry which is preliminary data.</text>
</comment>
<dbReference type="PROSITE" id="PS50109">
    <property type="entry name" value="HIS_KIN"/>
    <property type="match status" value="1"/>
</dbReference>
<name>X0U367_9ZZZZ</name>
<dbReference type="InterPro" id="IPR011006">
    <property type="entry name" value="CheY-like_superfamily"/>
</dbReference>
<sequence>RIFEPFFTTKGEGEGTGMGLSVVHGIVKSYGGTIKAYSEPGKGSTFNVFFPVIERVVEPEAREEKPIPKGTEHILFVDDEHSLVNINKQILESLEYEVTIRTSSVEALELFKTKPGRFDLVITDMTMPKMTGDVFAQKLMAVRQDIPVIICTGFSARIDEEKAETMGIKAFVSKPILKRDIAETIRKVLDKRPGNSTT</sequence>
<dbReference type="InterPro" id="IPR036890">
    <property type="entry name" value="HATPase_C_sf"/>
</dbReference>
<dbReference type="InterPro" id="IPR004358">
    <property type="entry name" value="Sig_transdc_His_kin-like_C"/>
</dbReference>
<evidence type="ECO:0000259" key="3">
    <source>
        <dbReference type="PROSITE" id="PS50110"/>
    </source>
</evidence>
<dbReference type="Pfam" id="PF02518">
    <property type="entry name" value="HATPase_c"/>
    <property type="match status" value="1"/>
</dbReference>
<dbReference type="PANTHER" id="PTHR43547">
    <property type="entry name" value="TWO-COMPONENT HISTIDINE KINASE"/>
    <property type="match status" value="1"/>
</dbReference>
<dbReference type="PROSITE" id="PS50110">
    <property type="entry name" value="RESPONSE_REGULATORY"/>
    <property type="match status" value="1"/>
</dbReference>
<feature type="domain" description="Response regulatory" evidence="3">
    <location>
        <begin position="73"/>
        <end position="189"/>
    </location>
</feature>
<feature type="domain" description="Histidine kinase" evidence="2">
    <location>
        <begin position="1"/>
        <end position="54"/>
    </location>
</feature>
<evidence type="ECO:0000313" key="4">
    <source>
        <dbReference type="EMBL" id="GAF94847.1"/>
    </source>
</evidence>
<dbReference type="InterPro" id="IPR001789">
    <property type="entry name" value="Sig_transdc_resp-reg_receiver"/>
</dbReference>
<dbReference type="InterPro" id="IPR003594">
    <property type="entry name" value="HATPase_dom"/>
</dbReference>
<evidence type="ECO:0000256" key="1">
    <source>
        <dbReference type="ARBA" id="ARBA00022553"/>
    </source>
</evidence>
<reference evidence="4" key="1">
    <citation type="journal article" date="2014" name="Front. Microbiol.">
        <title>High frequency of phylogenetically diverse reductive dehalogenase-homologous genes in deep subseafloor sedimentary metagenomes.</title>
        <authorList>
            <person name="Kawai M."/>
            <person name="Futagami T."/>
            <person name="Toyoda A."/>
            <person name="Takaki Y."/>
            <person name="Nishi S."/>
            <person name="Hori S."/>
            <person name="Arai W."/>
            <person name="Tsubouchi T."/>
            <person name="Morono Y."/>
            <person name="Uchiyama I."/>
            <person name="Ito T."/>
            <person name="Fujiyama A."/>
            <person name="Inagaki F."/>
            <person name="Takami H."/>
        </authorList>
    </citation>
    <scope>NUCLEOTIDE SEQUENCE</scope>
    <source>
        <strain evidence="4">Expedition CK06-06</strain>
    </source>
</reference>
<keyword evidence="1" id="KW-0597">Phosphoprotein</keyword>
<dbReference type="PRINTS" id="PR00344">
    <property type="entry name" value="BCTRLSENSOR"/>
</dbReference>
<feature type="non-terminal residue" evidence="4">
    <location>
        <position position="1"/>
    </location>
</feature>
<gene>
    <name evidence="4" type="ORF">S01H1_26137</name>
</gene>
<proteinExistence type="predicted"/>
<evidence type="ECO:0000259" key="2">
    <source>
        <dbReference type="PROSITE" id="PS50109"/>
    </source>
</evidence>
<dbReference type="SUPFAM" id="SSF52172">
    <property type="entry name" value="CheY-like"/>
    <property type="match status" value="1"/>
</dbReference>